<evidence type="ECO:0000256" key="6">
    <source>
        <dbReference type="ARBA" id="ARBA00022837"/>
    </source>
</evidence>
<sequence>MALRRALSERLLSCLRAPPSPRAAISDLLPLPASDPAHTHLGREKSVSSEGGFLWRFLHRRTLTQAAASVLPEFLSLPVGDRLRERLKSIGASGHRLRLEDLSPPVPASGQSSGRLSVAEARKLLRLASMERLKSELRAISESSITYEQYLKICNQASENEDKAIELAKTMDEAGNVIVLGEVVFLRPEQIAKSMEAILHQTTAMPDDPRRAELVRMEEEKSKIDRKARAQVRAELYCGLGFMVTQTLGFMRLTFWELSWDVMEPICFFVTSLHFALAYGFFLRTSTEPSFEGYFGRRFRTKQMKLMKDSNFNMDRYNELCRIFYPPSCDLREKADSVSGTKDLLARY</sequence>
<keyword evidence="5 10" id="KW-0812">Transmembrane</keyword>
<evidence type="ECO:0000256" key="5">
    <source>
        <dbReference type="ARBA" id="ARBA00022692"/>
    </source>
</evidence>
<feature type="transmembrane region" description="Helical" evidence="10">
    <location>
        <begin position="262"/>
        <end position="282"/>
    </location>
</feature>
<dbReference type="GO" id="GO:0036444">
    <property type="term" value="P:calcium import into the mitochondrion"/>
    <property type="evidence" value="ECO:0007669"/>
    <property type="project" value="TreeGrafter"/>
</dbReference>
<dbReference type="EMBL" id="JAXIOK010000006">
    <property type="protein sequence ID" value="KAK4768703.1"/>
    <property type="molecule type" value="Genomic_DNA"/>
</dbReference>
<feature type="domain" description="Calcium uniporter protein C-terminal" evidence="11">
    <location>
        <begin position="161"/>
        <end position="320"/>
    </location>
</feature>
<evidence type="ECO:0000313" key="12">
    <source>
        <dbReference type="EMBL" id="KAK4768703.1"/>
    </source>
</evidence>
<evidence type="ECO:0000259" key="11">
    <source>
        <dbReference type="Pfam" id="PF04678"/>
    </source>
</evidence>
<keyword evidence="8" id="KW-0406">Ion transport</keyword>
<keyword evidence="7 10" id="KW-1133">Transmembrane helix</keyword>
<feature type="transmembrane region" description="Helical" evidence="10">
    <location>
        <begin position="236"/>
        <end position="256"/>
    </location>
</feature>
<dbReference type="Pfam" id="PF04678">
    <property type="entry name" value="MCU"/>
    <property type="match status" value="1"/>
</dbReference>
<comment type="subcellular location">
    <subcellularLocation>
        <location evidence="1">Membrane</location>
        <topology evidence="1">Multi-pass membrane protein</topology>
    </subcellularLocation>
</comment>
<dbReference type="GO" id="GO:0005262">
    <property type="term" value="F:calcium channel activity"/>
    <property type="evidence" value="ECO:0007669"/>
    <property type="project" value="TreeGrafter"/>
</dbReference>
<dbReference type="AlphaFoldDB" id="A0AAN7KGF0"/>
<dbReference type="Proteomes" id="UP001345219">
    <property type="component" value="Chromosome 3"/>
</dbReference>
<evidence type="ECO:0000256" key="4">
    <source>
        <dbReference type="ARBA" id="ARBA00022568"/>
    </source>
</evidence>
<dbReference type="InterPro" id="IPR039055">
    <property type="entry name" value="MCU_fam"/>
</dbReference>
<dbReference type="GO" id="GO:1990246">
    <property type="term" value="C:uniplex complex"/>
    <property type="evidence" value="ECO:0007669"/>
    <property type="project" value="TreeGrafter"/>
</dbReference>
<reference evidence="12 13" key="1">
    <citation type="journal article" date="2023" name="Hortic Res">
        <title>Pangenome of water caltrop reveals structural variations and asymmetric subgenome divergence after allopolyploidization.</title>
        <authorList>
            <person name="Zhang X."/>
            <person name="Chen Y."/>
            <person name="Wang L."/>
            <person name="Yuan Y."/>
            <person name="Fang M."/>
            <person name="Shi L."/>
            <person name="Lu R."/>
            <person name="Comes H.P."/>
            <person name="Ma Y."/>
            <person name="Chen Y."/>
            <person name="Huang G."/>
            <person name="Zhou Y."/>
            <person name="Zheng Z."/>
            <person name="Qiu Y."/>
        </authorList>
    </citation>
    <scope>NUCLEOTIDE SEQUENCE [LARGE SCALE GENOMIC DNA]</scope>
    <source>
        <tissue evidence="12">Roots</tissue>
    </source>
</reference>
<organism evidence="12 13">
    <name type="scientific">Trapa incisa</name>
    <dbReference type="NCBI Taxonomy" id="236973"/>
    <lineage>
        <taxon>Eukaryota</taxon>
        <taxon>Viridiplantae</taxon>
        <taxon>Streptophyta</taxon>
        <taxon>Embryophyta</taxon>
        <taxon>Tracheophyta</taxon>
        <taxon>Spermatophyta</taxon>
        <taxon>Magnoliopsida</taxon>
        <taxon>eudicotyledons</taxon>
        <taxon>Gunneridae</taxon>
        <taxon>Pentapetalae</taxon>
        <taxon>rosids</taxon>
        <taxon>malvids</taxon>
        <taxon>Myrtales</taxon>
        <taxon>Lythraceae</taxon>
        <taxon>Trapa</taxon>
    </lineage>
</organism>
<accession>A0AAN7KGF0</accession>
<keyword evidence="3" id="KW-0813">Transport</keyword>
<dbReference type="GO" id="GO:0015292">
    <property type="term" value="F:uniporter activity"/>
    <property type="evidence" value="ECO:0007669"/>
    <property type="project" value="TreeGrafter"/>
</dbReference>
<dbReference type="PANTHER" id="PTHR13462">
    <property type="entry name" value="CALCIUM UNIPORTER PROTEIN, MITOCHONDRIAL"/>
    <property type="match status" value="1"/>
</dbReference>
<evidence type="ECO:0000256" key="1">
    <source>
        <dbReference type="ARBA" id="ARBA00004141"/>
    </source>
</evidence>
<proteinExistence type="inferred from homology"/>
<evidence type="ECO:0000256" key="2">
    <source>
        <dbReference type="ARBA" id="ARBA00005653"/>
    </source>
</evidence>
<comment type="caution">
    <text evidence="12">The sequence shown here is derived from an EMBL/GenBank/DDBJ whole genome shotgun (WGS) entry which is preliminary data.</text>
</comment>
<dbReference type="InterPro" id="IPR006769">
    <property type="entry name" value="MCU_C"/>
</dbReference>
<evidence type="ECO:0000313" key="13">
    <source>
        <dbReference type="Proteomes" id="UP001345219"/>
    </source>
</evidence>
<protein>
    <recommendedName>
        <fullName evidence="11">Calcium uniporter protein C-terminal domain-containing protein</fullName>
    </recommendedName>
</protein>
<keyword evidence="6" id="KW-0106">Calcium</keyword>
<evidence type="ECO:0000256" key="7">
    <source>
        <dbReference type="ARBA" id="ARBA00022989"/>
    </source>
</evidence>
<comment type="similarity">
    <text evidence="2">Belongs to the MCU (TC 1.A.77) family.</text>
</comment>
<gene>
    <name evidence="12" type="ORF">SAY87_003844</name>
</gene>
<keyword evidence="9 10" id="KW-0472">Membrane</keyword>
<evidence type="ECO:0000256" key="8">
    <source>
        <dbReference type="ARBA" id="ARBA00023065"/>
    </source>
</evidence>
<name>A0AAN7KGF0_9MYRT</name>
<evidence type="ECO:0000256" key="3">
    <source>
        <dbReference type="ARBA" id="ARBA00022448"/>
    </source>
</evidence>
<keyword evidence="13" id="KW-1185">Reference proteome</keyword>
<evidence type="ECO:0000256" key="9">
    <source>
        <dbReference type="ARBA" id="ARBA00023136"/>
    </source>
</evidence>
<keyword evidence="4" id="KW-0109">Calcium transport</keyword>
<dbReference type="PANTHER" id="PTHR13462:SF17">
    <property type="entry name" value="CALCIUM UNIPORTER PROTEIN 4, MITOCHONDRIAL"/>
    <property type="match status" value="1"/>
</dbReference>
<evidence type="ECO:0000256" key="10">
    <source>
        <dbReference type="SAM" id="Phobius"/>
    </source>
</evidence>
<dbReference type="GO" id="GO:0051560">
    <property type="term" value="P:mitochondrial calcium ion homeostasis"/>
    <property type="evidence" value="ECO:0007669"/>
    <property type="project" value="InterPro"/>
</dbReference>